<protein>
    <submittedName>
        <fullName evidence="1">Uncharacterized protein</fullName>
    </submittedName>
</protein>
<reference evidence="1" key="1">
    <citation type="submission" date="2019-08" db="EMBL/GenBank/DDBJ databases">
        <authorList>
            <person name="Kucharzyk K."/>
            <person name="Murdoch R.W."/>
            <person name="Higgins S."/>
            <person name="Loffler F."/>
        </authorList>
    </citation>
    <scope>NUCLEOTIDE SEQUENCE</scope>
</reference>
<name>A0A644W022_9ZZZZ</name>
<dbReference type="AlphaFoldDB" id="A0A644W022"/>
<proteinExistence type="predicted"/>
<gene>
    <name evidence="1" type="ORF">SDC9_43082</name>
</gene>
<organism evidence="1">
    <name type="scientific">bioreactor metagenome</name>
    <dbReference type="NCBI Taxonomy" id="1076179"/>
    <lineage>
        <taxon>unclassified sequences</taxon>
        <taxon>metagenomes</taxon>
        <taxon>ecological metagenomes</taxon>
    </lineage>
</organism>
<dbReference type="EMBL" id="VSSQ01000531">
    <property type="protein sequence ID" value="MPL96898.1"/>
    <property type="molecule type" value="Genomic_DNA"/>
</dbReference>
<accession>A0A644W022</accession>
<evidence type="ECO:0000313" key="1">
    <source>
        <dbReference type="EMBL" id="MPL96898.1"/>
    </source>
</evidence>
<sequence length="156" mass="18201">MVFDIVSNVKIKQDNPRIIDAFILAYDAMYTYDIIHYKNGYTKDYIILDMESADFSETTYDDRQKMINHFKKYNKKILNASIFKLKEIGLADEMTQIAINGDILMFTCVRRDENSNGIIISGMKYHGPISAYIYEMKLDVIDNEWKLIEIKEKGVA</sequence>
<comment type="caution">
    <text evidence="1">The sequence shown here is derived from an EMBL/GenBank/DDBJ whole genome shotgun (WGS) entry which is preliminary data.</text>
</comment>